<sequence>MEVYDGLSLIPRYGRRWCRKLMVSVDLAGKHIGMHDDNKKDPSNQNIFMTVVIDGALHHPKGERRSEA</sequence>
<dbReference type="HOGENOM" id="CLU_2793939_0_0_1"/>
<dbReference type="Proteomes" id="UP000016933">
    <property type="component" value="Unassembled WGS sequence"/>
</dbReference>
<dbReference type="AlphaFoldDB" id="N1PUL5"/>
<organism evidence="1 2">
    <name type="scientific">Dothistroma septosporum (strain NZE10 / CBS 128990)</name>
    <name type="common">Red band needle blight fungus</name>
    <name type="synonym">Mycosphaerella pini</name>
    <dbReference type="NCBI Taxonomy" id="675120"/>
    <lineage>
        <taxon>Eukaryota</taxon>
        <taxon>Fungi</taxon>
        <taxon>Dikarya</taxon>
        <taxon>Ascomycota</taxon>
        <taxon>Pezizomycotina</taxon>
        <taxon>Dothideomycetes</taxon>
        <taxon>Dothideomycetidae</taxon>
        <taxon>Mycosphaerellales</taxon>
        <taxon>Mycosphaerellaceae</taxon>
        <taxon>Dothistroma</taxon>
    </lineage>
</organism>
<reference evidence="1 2" key="2">
    <citation type="journal article" date="2012" name="PLoS Pathog.">
        <title>Diverse lifestyles and strategies of plant pathogenesis encoded in the genomes of eighteen Dothideomycetes fungi.</title>
        <authorList>
            <person name="Ohm R.A."/>
            <person name="Feau N."/>
            <person name="Henrissat B."/>
            <person name="Schoch C.L."/>
            <person name="Horwitz B.A."/>
            <person name="Barry K.W."/>
            <person name="Condon B.J."/>
            <person name="Copeland A.C."/>
            <person name="Dhillon B."/>
            <person name="Glaser F."/>
            <person name="Hesse C.N."/>
            <person name="Kosti I."/>
            <person name="LaButti K."/>
            <person name="Lindquist E.A."/>
            <person name="Lucas S."/>
            <person name="Salamov A.A."/>
            <person name="Bradshaw R.E."/>
            <person name="Ciuffetti L."/>
            <person name="Hamelin R.C."/>
            <person name="Kema G.H.J."/>
            <person name="Lawrence C."/>
            <person name="Scott J.A."/>
            <person name="Spatafora J.W."/>
            <person name="Turgeon B.G."/>
            <person name="de Wit P.J.G.M."/>
            <person name="Zhong S."/>
            <person name="Goodwin S.B."/>
            <person name="Grigoriev I.V."/>
        </authorList>
    </citation>
    <scope>NUCLEOTIDE SEQUENCE [LARGE SCALE GENOMIC DNA]</scope>
    <source>
        <strain evidence="2">NZE10 / CBS 128990</strain>
    </source>
</reference>
<proteinExistence type="predicted"/>
<accession>N1PUL5</accession>
<dbReference type="EMBL" id="KB446536">
    <property type="protein sequence ID" value="EME47072.1"/>
    <property type="molecule type" value="Genomic_DNA"/>
</dbReference>
<gene>
    <name evidence="1" type="ORF">DOTSEDRAFT_69146</name>
</gene>
<reference evidence="2" key="1">
    <citation type="journal article" date="2012" name="PLoS Genet.">
        <title>The genomes of the fungal plant pathogens Cladosporium fulvum and Dothistroma septosporum reveal adaptation to different hosts and lifestyles but also signatures of common ancestry.</title>
        <authorList>
            <person name="de Wit P.J.G.M."/>
            <person name="van der Burgt A."/>
            <person name="Oekmen B."/>
            <person name="Stergiopoulos I."/>
            <person name="Abd-Elsalam K.A."/>
            <person name="Aerts A.L."/>
            <person name="Bahkali A.H."/>
            <person name="Beenen H.G."/>
            <person name="Chettri P."/>
            <person name="Cox M.P."/>
            <person name="Datema E."/>
            <person name="de Vries R.P."/>
            <person name="Dhillon B."/>
            <person name="Ganley A.R."/>
            <person name="Griffiths S.A."/>
            <person name="Guo Y."/>
            <person name="Hamelin R.C."/>
            <person name="Henrissat B."/>
            <person name="Kabir M.S."/>
            <person name="Jashni M.K."/>
            <person name="Kema G."/>
            <person name="Klaubauf S."/>
            <person name="Lapidus A."/>
            <person name="Levasseur A."/>
            <person name="Lindquist E."/>
            <person name="Mehrabi R."/>
            <person name="Ohm R.A."/>
            <person name="Owen T.J."/>
            <person name="Salamov A."/>
            <person name="Schwelm A."/>
            <person name="Schijlen E."/>
            <person name="Sun H."/>
            <person name="van den Burg H.A."/>
            <person name="van Ham R.C.H.J."/>
            <person name="Zhang S."/>
            <person name="Goodwin S.B."/>
            <person name="Grigoriev I.V."/>
            <person name="Collemare J."/>
            <person name="Bradshaw R.E."/>
        </authorList>
    </citation>
    <scope>NUCLEOTIDE SEQUENCE [LARGE SCALE GENOMIC DNA]</scope>
    <source>
        <strain evidence="2">NZE10 / CBS 128990</strain>
    </source>
</reference>
<keyword evidence="2" id="KW-1185">Reference proteome</keyword>
<name>N1PUL5_DOTSN</name>
<evidence type="ECO:0000313" key="2">
    <source>
        <dbReference type="Proteomes" id="UP000016933"/>
    </source>
</evidence>
<protein>
    <submittedName>
        <fullName evidence="1">Uncharacterized protein</fullName>
    </submittedName>
</protein>
<evidence type="ECO:0000313" key="1">
    <source>
        <dbReference type="EMBL" id="EME47072.1"/>
    </source>
</evidence>